<comment type="caution">
    <text evidence="1">The sequence shown here is derived from an EMBL/GenBank/DDBJ whole genome shotgun (WGS) entry which is preliminary data.</text>
</comment>
<gene>
    <name evidence="1" type="ORF">BS47DRAFT_27559</name>
</gene>
<evidence type="ECO:0000313" key="2">
    <source>
        <dbReference type="Proteomes" id="UP000886523"/>
    </source>
</evidence>
<dbReference type="AlphaFoldDB" id="A0A9P6E1Z1"/>
<protein>
    <submittedName>
        <fullName evidence="1">Uncharacterized protein</fullName>
    </submittedName>
</protein>
<accession>A0A9P6E1Z1</accession>
<dbReference type="EMBL" id="MU128918">
    <property type="protein sequence ID" value="KAF9519355.1"/>
    <property type="molecule type" value="Genomic_DNA"/>
</dbReference>
<dbReference type="Proteomes" id="UP000886523">
    <property type="component" value="Unassembled WGS sequence"/>
</dbReference>
<name>A0A9P6E1Z1_9AGAM</name>
<reference evidence="1" key="1">
    <citation type="journal article" date="2020" name="Nat. Commun.">
        <title>Large-scale genome sequencing of mycorrhizal fungi provides insights into the early evolution of symbiotic traits.</title>
        <authorList>
            <person name="Miyauchi S."/>
            <person name="Kiss E."/>
            <person name="Kuo A."/>
            <person name="Drula E."/>
            <person name="Kohler A."/>
            <person name="Sanchez-Garcia M."/>
            <person name="Morin E."/>
            <person name="Andreopoulos B."/>
            <person name="Barry K.W."/>
            <person name="Bonito G."/>
            <person name="Buee M."/>
            <person name="Carver A."/>
            <person name="Chen C."/>
            <person name="Cichocki N."/>
            <person name="Clum A."/>
            <person name="Culley D."/>
            <person name="Crous P.W."/>
            <person name="Fauchery L."/>
            <person name="Girlanda M."/>
            <person name="Hayes R.D."/>
            <person name="Keri Z."/>
            <person name="LaButti K."/>
            <person name="Lipzen A."/>
            <person name="Lombard V."/>
            <person name="Magnuson J."/>
            <person name="Maillard F."/>
            <person name="Murat C."/>
            <person name="Nolan M."/>
            <person name="Ohm R.A."/>
            <person name="Pangilinan J."/>
            <person name="Pereira M.F."/>
            <person name="Perotto S."/>
            <person name="Peter M."/>
            <person name="Pfister S."/>
            <person name="Riley R."/>
            <person name="Sitrit Y."/>
            <person name="Stielow J.B."/>
            <person name="Szollosi G."/>
            <person name="Zifcakova L."/>
            <person name="Stursova M."/>
            <person name="Spatafora J.W."/>
            <person name="Tedersoo L."/>
            <person name="Vaario L.M."/>
            <person name="Yamada A."/>
            <person name="Yan M."/>
            <person name="Wang P."/>
            <person name="Xu J."/>
            <person name="Bruns T."/>
            <person name="Baldrian P."/>
            <person name="Vilgalys R."/>
            <person name="Dunand C."/>
            <person name="Henrissat B."/>
            <person name="Grigoriev I.V."/>
            <person name="Hibbett D."/>
            <person name="Nagy L.G."/>
            <person name="Martin F.M."/>
        </authorList>
    </citation>
    <scope>NUCLEOTIDE SEQUENCE</scope>
    <source>
        <strain evidence="1">UP504</strain>
    </source>
</reference>
<evidence type="ECO:0000313" key="1">
    <source>
        <dbReference type="EMBL" id="KAF9519355.1"/>
    </source>
</evidence>
<sequence>MSLVATLNLMRLDRELPVTPSTHSAEIRRRILAHARRFPNLDYPRRRYYLLPSSDQPHEAVPRAIVRDADPPGRDIEATKQAILNLLGPGCEATDSQTLYSEDVAEILRGNPKGAGAGHTYKVRRLHLFHSRPN</sequence>
<keyword evidence="2" id="KW-1185">Reference proteome</keyword>
<organism evidence="1 2">
    <name type="scientific">Hydnum rufescens UP504</name>
    <dbReference type="NCBI Taxonomy" id="1448309"/>
    <lineage>
        <taxon>Eukaryota</taxon>
        <taxon>Fungi</taxon>
        <taxon>Dikarya</taxon>
        <taxon>Basidiomycota</taxon>
        <taxon>Agaricomycotina</taxon>
        <taxon>Agaricomycetes</taxon>
        <taxon>Cantharellales</taxon>
        <taxon>Hydnaceae</taxon>
        <taxon>Hydnum</taxon>
    </lineage>
</organism>
<proteinExistence type="predicted"/>